<evidence type="ECO:0000313" key="2">
    <source>
        <dbReference type="Proteomes" id="UP000792457"/>
    </source>
</evidence>
<dbReference type="Proteomes" id="UP000792457">
    <property type="component" value="Unassembled WGS sequence"/>
</dbReference>
<gene>
    <name evidence="1" type="ORF">J437_LFUL018032</name>
</gene>
<name>A0A8K0P765_LADFU</name>
<reference evidence="1" key="2">
    <citation type="submission" date="2017-10" db="EMBL/GenBank/DDBJ databases">
        <title>Ladona fulva Genome sequencing and assembly.</title>
        <authorList>
            <person name="Murali S."/>
            <person name="Richards S."/>
            <person name="Bandaranaike D."/>
            <person name="Bellair M."/>
            <person name="Blankenburg K."/>
            <person name="Chao H."/>
            <person name="Dinh H."/>
            <person name="Doddapaneni H."/>
            <person name="Dugan-Rocha S."/>
            <person name="Elkadiri S."/>
            <person name="Gnanaolivu R."/>
            <person name="Hernandez B."/>
            <person name="Skinner E."/>
            <person name="Javaid M."/>
            <person name="Lee S."/>
            <person name="Li M."/>
            <person name="Ming W."/>
            <person name="Munidasa M."/>
            <person name="Muniz J."/>
            <person name="Nguyen L."/>
            <person name="Hughes D."/>
            <person name="Osuji N."/>
            <person name="Pu L.-L."/>
            <person name="Puazo M."/>
            <person name="Qu C."/>
            <person name="Quiroz J."/>
            <person name="Raj R."/>
            <person name="Weissenberger G."/>
            <person name="Xin Y."/>
            <person name="Zou X."/>
            <person name="Han Y."/>
            <person name="Worley K."/>
            <person name="Muzny D."/>
            <person name="Gibbs R."/>
        </authorList>
    </citation>
    <scope>NUCLEOTIDE SEQUENCE</scope>
    <source>
        <strain evidence="1">Sampled in the wild</strain>
    </source>
</reference>
<keyword evidence="2" id="KW-1185">Reference proteome</keyword>
<comment type="caution">
    <text evidence="1">The sequence shown here is derived from an EMBL/GenBank/DDBJ whole genome shotgun (WGS) entry which is preliminary data.</text>
</comment>
<proteinExistence type="predicted"/>
<reference evidence="1" key="1">
    <citation type="submission" date="2013-04" db="EMBL/GenBank/DDBJ databases">
        <authorList>
            <person name="Qu J."/>
            <person name="Murali S.C."/>
            <person name="Bandaranaike D."/>
            <person name="Bellair M."/>
            <person name="Blankenburg K."/>
            <person name="Chao H."/>
            <person name="Dinh H."/>
            <person name="Doddapaneni H."/>
            <person name="Downs B."/>
            <person name="Dugan-Rocha S."/>
            <person name="Elkadiri S."/>
            <person name="Gnanaolivu R.D."/>
            <person name="Hernandez B."/>
            <person name="Javaid M."/>
            <person name="Jayaseelan J.C."/>
            <person name="Lee S."/>
            <person name="Li M."/>
            <person name="Ming W."/>
            <person name="Munidasa M."/>
            <person name="Muniz J."/>
            <person name="Nguyen L."/>
            <person name="Ongeri F."/>
            <person name="Osuji N."/>
            <person name="Pu L.-L."/>
            <person name="Puazo M."/>
            <person name="Qu C."/>
            <person name="Quiroz J."/>
            <person name="Raj R."/>
            <person name="Weissenberger G."/>
            <person name="Xin Y."/>
            <person name="Zou X."/>
            <person name="Han Y."/>
            <person name="Richards S."/>
            <person name="Worley K."/>
            <person name="Muzny D."/>
            <person name="Gibbs R."/>
        </authorList>
    </citation>
    <scope>NUCLEOTIDE SEQUENCE</scope>
    <source>
        <strain evidence="1">Sampled in the wild</strain>
    </source>
</reference>
<organism evidence="1 2">
    <name type="scientific">Ladona fulva</name>
    <name type="common">Scarce chaser dragonfly</name>
    <name type="synonym">Libellula fulva</name>
    <dbReference type="NCBI Taxonomy" id="123851"/>
    <lineage>
        <taxon>Eukaryota</taxon>
        <taxon>Metazoa</taxon>
        <taxon>Ecdysozoa</taxon>
        <taxon>Arthropoda</taxon>
        <taxon>Hexapoda</taxon>
        <taxon>Insecta</taxon>
        <taxon>Pterygota</taxon>
        <taxon>Palaeoptera</taxon>
        <taxon>Odonata</taxon>
        <taxon>Epiprocta</taxon>
        <taxon>Anisoptera</taxon>
        <taxon>Libelluloidea</taxon>
        <taxon>Libellulidae</taxon>
        <taxon>Ladona</taxon>
    </lineage>
</organism>
<sequence length="97" mass="11575">MTPASVNETNVYKVWQNLYGKEKTTQEKTPKYQVGDHVRISVRKKEKKYFIMENHENKVQSINPSSRFDVHVYGPYYLSQLWLYVRRTTSRPICIFG</sequence>
<dbReference type="AlphaFoldDB" id="A0A8K0P765"/>
<protein>
    <submittedName>
        <fullName evidence="1">Uncharacterized protein</fullName>
    </submittedName>
</protein>
<evidence type="ECO:0000313" key="1">
    <source>
        <dbReference type="EMBL" id="KAG8238535.1"/>
    </source>
</evidence>
<accession>A0A8K0P765</accession>
<dbReference type="EMBL" id="KZ309366">
    <property type="protein sequence ID" value="KAG8238535.1"/>
    <property type="molecule type" value="Genomic_DNA"/>
</dbReference>
<dbReference type="OrthoDB" id="7680611at2759"/>